<gene>
    <name evidence="1" type="ORF">OSCT_2799</name>
</gene>
<dbReference type="NCBIfam" id="TIGR03883">
    <property type="entry name" value="DUF2342_F420"/>
    <property type="match status" value="1"/>
</dbReference>
<reference evidence="1 2" key="1">
    <citation type="journal article" date="2011" name="J. Bacteriol.">
        <title>Draft genome sequence of the anoxygenic filamentous phototrophic bacterium Oscillochloris trichoides subsp. DG-6.</title>
        <authorList>
            <person name="Kuznetsov B.B."/>
            <person name="Ivanovsky R.N."/>
            <person name="Keppen O.I."/>
            <person name="Sukhacheva M.V."/>
            <person name="Bumazhkin B.K."/>
            <person name="Patutina E.O."/>
            <person name="Beletsky A.V."/>
            <person name="Mardanov A.V."/>
            <person name="Baslerov R.V."/>
            <person name="Panteleeva A.N."/>
            <person name="Kolganova T.V."/>
            <person name="Ravin N.V."/>
            <person name="Skryabin K.G."/>
        </authorList>
    </citation>
    <scope>NUCLEOTIDE SEQUENCE [LARGE SCALE GENOMIC DNA]</scope>
    <source>
        <strain evidence="1 2">DG-6</strain>
    </source>
</reference>
<dbReference type="OrthoDB" id="142939at2"/>
<dbReference type="InterPro" id="IPR018766">
    <property type="entry name" value="Zinicin_2"/>
</dbReference>
<protein>
    <recommendedName>
        <fullName evidence="3">Coenzyme F420 biosynthesis-associated protein</fullName>
    </recommendedName>
</protein>
<evidence type="ECO:0000313" key="2">
    <source>
        <dbReference type="Proteomes" id="UP000054010"/>
    </source>
</evidence>
<dbReference type="EMBL" id="ADVR01000116">
    <property type="protein sequence ID" value="EFO79361.1"/>
    <property type="molecule type" value="Genomic_DNA"/>
</dbReference>
<dbReference type="Pfam" id="PF10103">
    <property type="entry name" value="Zincin_2"/>
    <property type="match status" value="1"/>
</dbReference>
<dbReference type="HOGENOM" id="CLU_059556_0_0_0"/>
<evidence type="ECO:0000313" key="1">
    <source>
        <dbReference type="EMBL" id="EFO79361.1"/>
    </source>
</evidence>
<dbReference type="STRING" id="765420.OSCT_2799"/>
<dbReference type="NCBIfam" id="TIGR03624">
    <property type="entry name" value="putative hydrolase"/>
    <property type="match status" value="1"/>
</dbReference>
<comment type="caution">
    <text evidence="1">The sequence shown here is derived from an EMBL/GenBank/DDBJ whole genome shotgun (WGS) entry which is preliminary data.</text>
</comment>
<accession>E1IHJ8</accession>
<organism evidence="1 2">
    <name type="scientific">Oscillochloris trichoides DG-6</name>
    <dbReference type="NCBI Taxonomy" id="765420"/>
    <lineage>
        <taxon>Bacteria</taxon>
        <taxon>Bacillati</taxon>
        <taxon>Chloroflexota</taxon>
        <taxon>Chloroflexia</taxon>
        <taxon>Chloroflexales</taxon>
        <taxon>Chloroflexineae</taxon>
        <taxon>Oscillochloridaceae</taxon>
        <taxon>Oscillochloris</taxon>
    </lineage>
</organism>
<dbReference type="PANTHER" id="PTHR39420:SF1">
    <property type="entry name" value="HYDROLASE"/>
    <property type="match status" value="1"/>
</dbReference>
<evidence type="ECO:0008006" key="3">
    <source>
        <dbReference type="Google" id="ProtNLM"/>
    </source>
</evidence>
<dbReference type="Proteomes" id="UP000054010">
    <property type="component" value="Unassembled WGS sequence"/>
</dbReference>
<dbReference type="Gene3D" id="1.20.150.30">
    <property type="entry name" value="Zincin-like metallopeptidase, N-terminal domain"/>
    <property type="match status" value="1"/>
</dbReference>
<dbReference type="eggNOG" id="COG5282">
    <property type="taxonomic scope" value="Bacteria"/>
</dbReference>
<dbReference type="AlphaFoldDB" id="E1IHJ8"/>
<dbReference type="SUPFAM" id="SSF55486">
    <property type="entry name" value="Metalloproteases ('zincins'), catalytic domain"/>
    <property type="match status" value="1"/>
</dbReference>
<sequence length="393" mass="44925">MAKEHDLRRFGTILLLGVAAGAAARYYIEARAREATTTTTTQMIDWEQARSIALRVSQWEQAPIPDRAFRREQYIRLVKQSEPLIAAYLGVELPAPVNRVYVFDRREWLEANFVSFKQLFRPIEEIYERNGGAQGGLALLLGGVNSKLLGSQIGVLLGYLARRVLGQYDLSLLSPDPDIRGSLYYVEPNISQVQSGLGVNDEEYRLWIALHETTHVFEFEAYPWVRDYFNSLLQQYFDLLSTQLESLGSSLISLANRVAQSLNTGTHWIEAVLTPEQRVIFEQLQALMSIVEGYGNHVMNAVGRQMLPNFDQIEQRMAQRQQNRTIFEQIFNRITGLDLKMAQYQQGEAFVNAVVEARGIAFAARVWEGVAFLPTMDEIREPQRWIERVEGME</sequence>
<name>E1IHJ8_9CHLR</name>
<dbReference type="InterPro" id="IPR022454">
    <property type="entry name" value="CHP03883_F420-assoc"/>
</dbReference>
<dbReference type="InterPro" id="IPR042271">
    <property type="entry name" value="Zinicin_2_N"/>
</dbReference>
<proteinExistence type="predicted"/>
<dbReference type="PANTHER" id="PTHR39420">
    <property type="match status" value="1"/>
</dbReference>
<keyword evidence="2" id="KW-1185">Reference proteome</keyword>